<evidence type="ECO:0000259" key="1">
    <source>
        <dbReference type="Pfam" id="PF02627"/>
    </source>
</evidence>
<keyword evidence="3" id="KW-1185">Reference proteome</keyword>
<dbReference type="EMBL" id="WNLP01000001">
    <property type="protein sequence ID" value="MUH59142.1"/>
    <property type="molecule type" value="Genomic_DNA"/>
</dbReference>
<feature type="domain" description="Carboxymuconolactone decarboxylase-like" evidence="1">
    <location>
        <begin position="167"/>
        <end position="247"/>
    </location>
</feature>
<sequence>MFEELHRKMNKFWNDDRTLNETDPEFIKMFSDFAYDEVINDENANDPALDDKARCMAIMASLIGAQGMDAFEMMLPVSYRAGVTSVELKEIIYQSTAYVGFAHMLPYLKKLNDFLGAQNVALPLAKQGTVTGDDRAKAGESKQVEIFGEKRRGFAQSGPEDTRHINKWLVDNCFGDYYTRDGLTNAQREMVTFCFLIAQGGCEPQVRAHVRGNLNVGNSEHFLIAVVSQCLPYIGYPRALNAIACIRDVIDQ</sequence>
<evidence type="ECO:0000313" key="2">
    <source>
        <dbReference type="EMBL" id="MUH59142.1"/>
    </source>
</evidence>
<reference evidence="2 3" key="1">
    <citation type="submission" date="2019-09" db="EMBL/GenBank/DDBJ databases">
        <title>Bifidobacterium canis sp. nov., isolated from the digestive tract of German Shepherd dog puppy.</title>
        <authorList>
            <person name="Bunesova V."/>
        </authorList>
    </citation>
    <scope>NUCLEOTIDE SEQUENCE [LARGE SCALE GENOMIC DNA]</scope>
    <source>
        <strain evidence="2 3">GSD1FS</strain>
    </source>
</reference>
<dbReference type="PANTHER" id="PTHR33570:SF2">
    <property type="entry name" value="CARBOXYMUCONOLACTONE DECARBOXYLASE-LIKE DOMAIN-CONTAINING PROTEIN"/>
    <property type="match status" value="1"/>
</dbReference>
<proteinExistence type="predicted"/>
<dbReference type="GO" id="GO:0051920">
    <property type="term" value="F:peroxiredoxin activity"/>
    <property type="evidence" value="ECO:0007669"/>
    <property type="project" value="InterPro"/>
</dbReference>
<dbReference type="Pfam" id="PF02627">
    <property type="entry name" value="CMD"/>
    <property type="match status" value="2"/>
</dbReference>
<dbReference type="Gene3D" id="1.20.1290.10">
    <property type="entry name" value="AhpD-like"/>
    <property type="match status" value="1"/>
</dbReference>
<name>A0A7K1J3K2_9BIFI</name>
<organism evidence="2 3">
    <name type="scientific">Bifidobacterium canis</name>
    <dbReference type="NCBI Taxonomy" id="2610880"/>
    <lineage>
        <taxon>Bacteria</taxon>
        <taxon>Bacillati</taxon>
        <taxon>Actinomycetota</taxon>
        <taxon>Actinomycetes</taxon>
        <taxon>Bifidobacteriales</taxon>
        <taxon>Bifidobacteriaceae</taxon>
        <taxon>Bifidobacterium</taxon>
    </lineage>
</organism>
<evidence type="ECO:0000313" key="3">
    <source>
        <dbReference type="Proteomes" id="UP000487882"/>
    </source>
</evidence>
<dbReference type="InterPro" id="IPR052512">
    <property type="entry name" value="4CMD/NDH-1_regulator"/>
</dbReference>
<dbReference type="InterPro" id="IPR029032">
    <property type="entry name" value="AhpD-like"/>
</dbReference>
<comment type="caution">
    <text evidence="2">The sequence shown here is derived from an EMBL/GenBank/DDBJ whole genome shotgun (WGS) entry which is preliminary data.</text>
</comment>
<dbReference type="PANTHER" id="PTHR33570">
    <property type="entry name" value="4-CARBOXYMUCONOLACTONE DECARBOXYLASE FAMILY PROTEIN"/>
    <property type="match status" value="1"/>
</dbReference>
<dbReference type="RefSeq" id="WP_155588148.1">
    <property type="nucleotide sequence ID" value="NZ_WNLP01000001.1"/>
</dbReference>
<dbReference type="SUPFAM" id="SSF69118">
    <property type="entry name" value="AhpD-like"/>
    <property type="match status" value="1"/>
</dbReference>
<feature type="domain" description="Carboxymuconolactone decarboxylase-like" evidence="1">
    <location>
        <begin position="25"/>
        <end position="104"/>
    </location>
</feature>
<dbReference type="Proteomes" id="UP000487882">
    <property type="component" value="Unassembled WGS sequence"/>
</dbReference>
<dbReference type="AlphaFoldDB" id="A0A7K1J3K2"/>
<gene>
    <name evidence="2" type="ORF">GSD1FS_0458</name>
</gene>
<protein>
    <submittedName>
        <fullName evidence="2">Carboxymuconolactone decarboxylase</fullName>
    </submittedName>
</protein>
<dbReference type="InterPro" id="IPR003779">
    <property type="entry name" value="CMD-like"/>
</dbReference>
<accession>A0A7K1J3K2</accession>